<keyword evidence="5" id="KW-0677">Repeat</keyword>
<comment type="similarity">
    <text evidence="2">Belongs to the crooked-neck family.</text>
</comment>
<accession>A0A8C3C600</accession>
<dbReference type="Pfam" id="PF23231">
    <property type="entry name" value="HAT_Syf1_CNRKL1_C"/>
    <property type="match status" value="2"/>
</dbReference>
<evidence type="ECO:0000313" key="11">
    <source>
        <dbReference type="Ensembl" id="ENSCMMP00000015678.1"/>
    </source>
</evidence>
<dbReference type="SMART" id="SM00386">
    <property type="entry name" value="HAT"/>
    <property type="match status" value="5"/>
</dbReference>
<proteinExistence type="inferred from homology"/>
<keyword evidence="4" id="KW-0747">Spliceosome</keyword>
<feature type="region of interest" description="Disordered" evidence="8">
    <location>
        <begin position="169"/>
        <end position="264"/>
    </location>
</feature>
<dbReference type="InterPro" id="IPR055433">
    <property type="entry name" value="HAT_Syf1-like_N"/>
</dbReference>
<evidence type="ECO:0008006" key="13">
    <source>
        <dbReference type="Google" id="ProtNLM"/>
    </source>
</evidence>
<evidence type="ECO:0000256" key="4">
    <source>
        <dbReference type="ARBA" id="ARBA00022728"/>
    </source>
</evidence>
<feature type="domain" description="Pre-mRNA-splicing factor Syf1/CRNKL1-like C-terminal HAT-repeats" evidence="9">
    <location>
        <begin position="279"/>
        <end position="436"/>
    </location>
</feature>
<dbReference type="InterPro" id="IPR003107">
    <property type="entry name" value="HAT"/>
</dbReference>
<dbReference type="GO" id="GO:0071007">
    <property type="term" value="C:U2-type catalytic step 2 spliceosome"/>
    <property type="evidence" value="ECO:0007669"/>
    <property type="project" value="TreeGrafter"/>
</dbReference>
<feature type="domain" description="Pre-mRNA-splicing factor Syf1/CRNKL1-like C-terminal HAT-repeats" evidence="9">
    <location>
        <begin position="462"/>
        <end position="518"/>
    </location>
</feature>
<dbReference type="GO" id="GO:0071014">
    <property type="term" value="C:post-mRNA release spliceosomal complex"/>
    <property type="evidence" value="ECO:0007669"/>
    <property type="project" value="TreeGrafter"/>
</dbReference>
<feature type="compositionally biased region" description="Basic and acidic residues" evidence="8">
    <location>
        <begin position="183"/>
        <end position="196"/>
    </location>
</feature>
<evidence type="ECO:0000259" key="10">
    <source>
        <dbReference type="Pfam" id="PF23233"/>
    </source>
</evidence>
<sequence length="612" mass="67730">MPRIWLDYCQFLVGQGRITRTRRTFDRALRALPITQHHRLWPLYLRFVRLYPLPETAVRVYRRYLKVRGGARGCPGAPRGASWYPRVCGGTQRYLVAPKGMWGQPVAPSGHPVAARSSQYHPGVPGGTQWYTGTHGGTQCAQWYLGAPNGAQCQNPHNVHEWHKRVRLHHGDPQQVGGAPGRRGGDTWGRRGEGRSARIPQNGHEGQGACERAPAPWRPPAGGGALGRRGGDTVPAVPDAPRSPIPTSISQHPPMSPLSPLSPLSPSNVPNVPLSPPWQSTKAVYERILDLRIATPQIVINYGLFLEERGYFEESFKAYERGIALFRWPNVAAVWHSYLTKFVARYGGRKLERARDLFEQALDGCPQKYAKTIYLLYAKLEEEFGLARHAMAVYERATRAVLPAEQRDMFNIYIKRAAELYGVTHTRPIYEKAIEVGAATGVPETARCHQCPQGLTVSPSPPPQITANFWQTWKDFEIRHGNEDTIREMLRIKRSVQATYNTQVNFMASQMLKVYSNATGTGQWGAPMGAGEAAGVGRAWEGTWGAEGGTCGGLGASVGYWGASGGQKRAPMGVWGHLWGSGGHLWGLGGTYGGWGAPMRPREYLWGKREHL</sequence>
<evidence type="ECO:0000256" key="2">
    <source>
        <dbReference type="ARBA" id="ARBA00008644"/>
    </source>
</evidence>
<evidence type="ECO:0000256" key="8">
    <source>
        <dbReference type="SAM" id="MobiDB-lite"/>
    </source>
</evidence>
<dbReference type="Proteomes" id="UP000694556">
    <property type="component" value="Unassembled WGS sequence"/>
</dbReference>
<keyword evidence="6" id="KW-0508">mRNA splicing</keyword>
<keyword evidence="3" id="KW-0507">mRNA processing</keyword>
<reference evidence="11" key="2">
    <citation type="submission" date="2025-09" db="UniProtKB">
        <authorList>
            <consortium name="Ensembl"/>
        </authorList>
    </citation>
    <scope>IDENTIFICATION</scope>
</reference>
<dbReference type="SUPFAM" id="SSF48452">
    <property type="entry name" value="TPR-like"/>
    <property type="match status" value="2"/>
</dbReference>
<dbReference type="InterPro" id="IPR045075">
    <property type="entry name" value="Syf1-like"/>
</dbReference>
<dbReference type="GO" id="GO:0000349">
    <property type="term" value="P:generation of catalytic spliceosome for first transesterification step"/>
    <property type="evidence" value="ECO:0007669"/>
    <property type="project" value="TreeGrafter"/>
</dbReference>
<dbReference type="Gene3D" id="1.25.40.10">
    <property type="entry name" value="Tetratricopeptide repeat domain"/>
    <property type="match status" value="2"/>
</dbReference>
<dbReference type="AlphaFoldDB" id="A0A8C3C600"/>
<name>A0A8C3C600_CAIMO</name>
<dbReference type="GO" id="GO:0000974">
    <property type="term" value="C:Prp19 complex"/>
    <property type="evidence" value="ECO:0007669"/>
    <property type="project" value="TreeGrafter"/>
</dbReference>
<dbReference type="Ensembl" id="ENSCMMT00000017234.1">
    <property type="protein sequence ID" value="ENSCMMP00000015678.1"/>
    <property type="gene ID" value="ENSCMMG00000009907.1"/>
</dbReference>
<dbReference type="InterPro" id="IPR011990">
    <property type="entry name" value="TPR-like_helical_dom_sf"/>
</dbReference>
<comment type="subcellular location">
    <subcellularLocation>
        <location evidence="1">Nucleus</location>
    </subcellularLocation>
</comment>
<evidence type="ECO:0000256" key="1">
    <source>
        <dbReference type="ARBA" id="ARBA00004123"/>
    </source>
</evidence>
<evidence type="ECO:0000256" key="7">
    <source>
        <dbReference type="ARBA" id="ARBA00023242"/>
    </source>
</evidence>
<dbReference type="Pfam" id="PF23233">
    <property type="entry name" value="HAT_Syf1_CNRKL1_N"/>
    <property type="match status" value="1"/>
</dbReference>
<dbReference type="PANTHER" id="PTHR11246:SF5">
    <property type="entry name" value="PRE-MRNA-SPLICING FACTOR SYF1"/>
    <property type="match status" value="1"/>
</dbReference>
<protein>
    <recommendedName>
        <fullName evidence="13">Suppressor of forked domain-containing protein</fullName>
    </recommendedName>
</protein>
<evidence type="ECO:0000256" key="5">
    <source>
        <dbReference type="ARBA" id="ARBA00022737"/>
    </source>
</evidence>
<organism evidence="11 12">
    <name type="scientific">Cairina moschata</name>
    <name type="common">Muscovy duck</name>
    <dbReference type="NCBI Taxonomy" id="8855"/>
    <lineage>
        <taxon>Eukaryota</taxon>
        <taxon>Metazoa</taxon>
        <taxon>Chordata</taxon>
        <taxon>Craniata</taxon>
        <taxon>Vertebrata</taxon>
        <taxon>Euteleostomi</taxon>
        <taxon>Archelosauria</taxon>
        <taxon>Archosauria</taxon>
        <taxon>Dinosauria</taxon>
        <taxon>Saurischia</taxon>
        <taxon>Theropoda</taxon>
        <taxon>Coelurosauria</taxon>
        <taxon>Aves</taxon>
        <taxon>Neognathae</taxon>
        <taxon>Galloanserae</taxon>
        <taxon>Anseriformes</taxon>
        <taxon>Anatidae</taxon>
        <taxon>Anatinae</taxon>
        <taxon>Cairina</taxon>
    </lineage>
</organism>
<evidence type="ECO:0000313" key="12">
    <source>
        <dbReference type="Proteomes" id="UP000694556"/>
    </source>
</evidence>
<evidence type="ECO:0000259" key="9">
    <source>
        <dbReference type="Pfam" id="PF23231"/>
    </source>
</evidence>
<dbReference type="FunFam" id="1.25.40.10:FF:000023">
    <property type="entry name" value="Pre-mRNA-splicing factor SYF1"/>
    <property type="match status" value="1"/>
</dbReference>
<evidence type="ECO:0000256" key="6">
    <source>
        <dbReference type="ARBA" id="ARBA00023187"/>
    </source>
</evidence>
<keyword evidence="7" id="KW-0539">Nucleus</keyword>
<feature type="domain" description="Pre-mRNA-splicing factor Syf1-like N-terminal HAT-repeats" evidence="10">
    <location>
        <begin position="1"/>
        <end position="67"/>
    </location>
</feature>
<dbReference type="PANTHER" id="PTHR11246">
    <property type="entry name" value="PRE-MRNA SPLICING FACTOR"/>
    <property type="match status" value="1"/>
</dbReference>
<dbReference type="InterPro" id="IPR055430">
    <property type="entry name" value="HAT_Syf1_CNRKL1_C"/>
</dbReference>
<evidence type="ECO:0000256" key="3">
    <source>
        <dbReference type="ARBA" id="ARBA00022664"/>
    </source>
</evidence>
<reference evidence="11" key="1">
    <citation type="submission" date="2025-08" db="UniProtKB">
        <authorList>
            <consortium name="Ensembl"/>
        </authorList>
    </citation>
    <scope>IDENTIFICATION</scope>
</reference>
<keyword evidence="12" id="KW-1185">Reference proteome</keyword>